<dbReference type="Pfam" id="PF04666">
    <property type="entry name" value="MGAT4_cons"/>
    <property type="match status" value="1"/>
</dbReference>
<comment type="pathway">
    <text evidence="1">Protein modification; protein glycosylation.</text>
</comment>
<keyword evidence="7" id="KW-1185">Reference proteome</keyword>
<dbReference type="Proteomes" id="UP000005226">
    <property type="component" value="Chromosome 14"/>
</dbReference>
<dbReference type="InterPro" id="IPR057279">
    <property type="entry name" value="MGAT4"/>
</dbReference>
<accession>H2T7T1</accession>
<dbReference type="InParanoid" id="H2T7T1"/>
<evidence type="ECO:0000256" key="1">
    <source>
        <dbReference type="ARBA" id="ARBA00004922"/>
    </source>
</evidence>
<gene>
    <name evidence="6" type="primary">LOC101062586</name>
</gene>
<dbReference type="InterPro" id="IPR056576">
    <property type="entry name" value="MGAT4_A/B/C_C"/>
</dbReference>
<feature type="domain" description="MGAT4 conserved region" evidence="4">
    <location>
        <begin position="102"/>
        <end position="378"/>
    </location>
</feature>
<dbReference type="OrthoDB" id="2016523at2759"/>
<dbReference type="GO" id="GO:0005783">
    <property type="term" value="C:endoplasmic reticulum"/>
    <property type="evidence" value="ECO:0007669"/>
    <property type="project" value="TreeGrafter"/>
</dbReference>
<dbReference type="GeneID" id="101062586"/>
<dbReference type="PANTHER" id="PTHR12062:SF27">
    <property type="entry name" value="ALPHA-1,3-MANNOSYL-GLYCOPROTEIN 4-BETA-N-ACETYLGLUCOSAMINYLTRANSFERASE B"/>
    <property type="match status" value="1"/>
</dbReference>
<dbReference type="GeneTree" id="ENSGT00940000156526"/>
<dbReference type="OMA" id="ICHPEKD"/>
<keyword evidence="3" id="KW-0808">Transferase</keyword>
<evidence type="ECO:0000259" key="4">
    <source>
        <dbReference type="Pfam" id="PF04666"/>
    </source>
</evidence>
<proteinExistence type="predicted"/>
<dbReference type="GO" id="GO:0008375">
    <property type="term" value="F:acetylglucosaminyltransferase activity"/>
    <property type="evidence" value="ECO:0007669"/>
    <property type="project" value="TreeGrafter"/>
</dbReference>
<keyword evidence="2" id="KW-0328">Glycosyltransferase</keyword>
<evidence type="ECO:0000256" key="2">
    <source>
        <dbReference type="ARBA" id="ARBA00022676"/>
    </source>
</evidence>
<evidence type="ECO:0000256" key="3">
    <source>
        <dbReference type="ARBA" id="ARBA00022679"/>
    </source>
</evidence>
<reference evidence="6" key="3">
    <citation type="submission" date="2025-09" db="UniProtKB">
        <authorList>
            <consortium name="Ensembl"/>
        </authorList>
    </citation>
    <scope>IDENTIFICATION</scope>
</reference>
<reference evidence="6 7" key="1">
    <citation type="journal article" date="2011" name="Genome Biol. Evol.">
        <title>Integration of the genetic map and genome assembly of fugu facilitates insights into distinct features of genome evolution in teleosts and mammals.</title>
        <authorList>
            <person name="Kai W."/>
            <person name="Kikuchi K."/>
            <person name="Tohari S."/>
            <person name="Chew A.K."/>
            <person name="Tay A."/>
            <person name="Fujiwara A."/>
            <person name="Hosoya S."/>
            <person name="Suetake H."/>
            <person name="Naruse K."/>
            <person name="Brenner S."/>
            <person name="Suzuki Y."/>
            <person name="Venkatesh B."/>
        </authorList>
    </citation>
    <scope>NUCLEOTIDE SEQUENCE [LARGE SCALE GENOMIC DNA]</scope>
</reference>
<protein>
    <submittedName>
        <fullName evidence="6">Alpha-1,3-mannosyl-glycoprotein 4-beta-N-acetylglucosaminyltransferase B-like</fullName>
    </submittedName>
</protein>
<dbReference type="GO" id="GO:0005795">
    <property type="term" value="C:Golgi stack"/>
    <property type="evidence" value="ECO:0007669"/>
    <property type="project" value="TreeGrafter"/>
</dbReference>
<evidence type="ECO:0000313" key="7">
    <source>
        <dbReference type="Proteomes" id="UP000005226"/>
    </source>
</evidence>
<dbReference type="KEGG" id="tru:101062586"/>
<dbReference type="InterPro" id="IPR006759">
    <property type="entry name" value="Glyco_transf_54"/>
</dbReference>
<name>H2T7T1_TAKRU</name>
<evidence type="ECO:0000259" key="5">
    <source>
        <dbReference type="Pfam" id="PF23524"/>
    </source>
</evidence>
<dbReference type="AlphaFoldDB" id="H2T7T1"/>
<reference evidence="6" key="2">
    <citation type="submission" date="2025-08" db="UniProtKB">
        <authorList>
            <consortium name="Ensembl"/>
        </authorList>
    </citation>
    <scope>IDENTIFICATION</scope>
</reference>
<organism evidence="6 7">
    <name type="scientific">Takifugu rubripes</name>
    <name type="common">Japanese pufferfish</name>
    <name type="synonym">Fugu rubripes</name>
    <dbReference type="NCBI Taxonomy" id="31033"/>
    <lineage>
        <taxon>Eukaryota</taxon>
        <taxon>Metazoa</taxon>
        <taxon>Chordata</taxon>
        <taxon>Craniata</taxon>
        <taxon>Vertebrata</taxon>
        <taxon>Euteleostomi</taxon>
        <taxon>Actinopterygii</taxon>
        <taxon>Neopterygii</taxon>
        <taxon>Teleostei</taxon>
        <taxon>Neoteleostei</taxon>
        <taxon>Acanthomorphata</taxon>
        <taxon>Eupercaria</taxon>
        <taxon>Tetraodontiformes</taxon>
        <taxon>Tetradontoidea</taxon>
        <taxon>Tetraodontidae</taxon>
        <taxon>Takifugu</taxon>
    </lineage>
</organism>
<dbReference type="Ensembl" id="ENSTRUT00000020807.3">
    <property type="protein sequence ID" value="ENSTRUP00000020721.3"/>
    <property type="gene ID" value="ENSTRUG00000008281.3"/>
</dbReference>
<dbReference type="PANTHER" id="PTHR12062">
    <property type="entry name" value="N-ACETYLGLUCOSAMINYLTRANSFERASE VI"/>
    <property type="match status" value="1"/>
</dbReference>
<evidence type="ECO:0000313" key="6">
    <source>
        <dbReference type="Ensembl" id="ENSTRUP00000020721.3"/>
    </source>
</evidence>
<dbReference type="RefSeq" id="XP_011616426.1">
    <property type="nucleotide sequence ID" value="XM_011618124.2"/>
</dbReference>
<sequence length="533" mass="60896">MRISNLKCGLVLIALTCFPMVIWIVRIPRDKDSTAVGTARWTDLQNLYGHLHLAKKMEAEVSRDLRAVLQQLNSICQPVNNIRVLPQNVAVSALKEMQQVLQRPNIHHYLPHLRQNLDSLSPNVVLGQGRHGVFLVMGIPTVKREKQSYLMNTLSSLLFSLTQAHRQHLLIIVFVAETDSEYVHSTAETIKKHFPDDVQSGLLEVVSPSPHYYPDFSTIKESLGDSKDRVRWRTKQNLDFSYLMHYAQDKGSYYIQLEDDVIAKSGYYDEIKAFTAQEASKDWLFLEFSQLGFIGKMFRTSDLHMISEFFLMFHKDKPVDWLLDHILWVKTCNPEKNAKHCNDQKALLKRQYKPSLFQHVGLHSSLLGKIQPLKDKAFETSKLYQAHNNPAAELSSSLTHYQQHSLERAYKGVDFFWALTPSQNDYILFKFLQPIHISGYLFRSGNIETSTDKFHNTTVEVLPRNASVRQKFLTSLPSAYKESDNGFIIVGAFASGLAEGAIEDVLQPICAIRLVFQSDADVWAILSEISIKV</sequence>
<dbReference type="GO" id="GO:0006487">
    <property type="term" value="P:protein N-linked glycosylation"/>
    <property type="evidence" value="ECO:0007669"/>
    <property type="project" value="TreeGrafter"/>
</dbReference>
<dbReference type="GO" id="GO:0005793">
    <property type="term" value="C:endoplasmic reticulum-Golgi intermediate compartment"/>
    <property type="evidence" value="ECO:0007669"/>
    <property type="project" value="TreeGrafter"/>
</dbReference>
<dbReference type="Pfam" id="PF23524">
    <property type="entry name" value="MGAT4A_C"/>
    <property type="match status" value="1"/>
</dbReference>
<dbReference type="STRING" id="31033.ENSTRUP00000020721"/>
<feature type="domain" description="MGAT4 A/B/C C-terminal" evidence="5">
    <location>
        <begin position="392"/>
        <end position="528"/>
    </location>
</feature>